<keyword evidence="6 8" id="KW-1133">Transmembrane helix</keyword>
<dbReference type="Pfam" id="PF01594">
    <property type="entry name" value="AI-2E_transport"/>
    <property type="match status" value="1"/>
</dbReference>
<dbReference type="Proteomes" id="UP000051124">
    <property type="component" value="Unassembled WGS sequence"/>
</dbReference>
<evidence type="ECO:0008006" key="11">
    <source>
        <dbReference type="Google" id="ProtNLM"/>
    </source>
</evidence>
<accession>A0A0S7WGU1</accession>
<organism evidence="9 10">
    <name type="scientific">candidate division TA06 bacterium DG_26</name>
    <dbReference type="NCBI Taxonomy" id="1703771"/>
    <lineage>
        <taxon>Bacteria</taxon>
        <taxon>Bacteria division TA06</taxon>
    </lineage>
</organism>
<keyword evidence="3" id="KW-0813">Transport</keyword>
<evidence type="ECO:0000256" key="6">
    <source>
        <dbReference type="ARBA" id="ARBA00022989"/>
    </source>
</evidence>
<evidence type="ECO:0000313" key="9">
    <source>
        <dbReference type="EMBL" id="KPJ49386.1"/>
    </source>
</evidence>
<evidence type="ECO:0000313" key="10">
    <source>
        <dbReference type="Proteomes" id="UP000051124"/>
    </source>
</evidence>
<feature type="non-terminal residue" evidence="9">
    <location>
        <position position="1"/>
    </location>
</feature>
<feature type="transmembrane region" description="Helical" evidence="8">
    <location>
        <begin position="211"/>
        <end position="228"/>
    </location>
</feature>
<evidence type="ECO:0000256" key="1">
    <source>
        <dbReference type="ARBA" id="ARBA00004651"/>
    </source>
</evidence>
<feature type="transmembrane region" description="Helical" evidence="8">
    <location>
        <begin position="5"/>
        <end position="23"/>
    </location>
</feature>
<feature type="transmembrane region" description="Helical" evidence="8">
    <location>
        <begin position="149"/>
        <end position="170"/>
    </location>
</feature>
<evidence type="ECO:0000256" key="5">
    <source>
        <dbReference type="ARBA" id="ARBA00022692"/>
    </source>
</evidence>
<evidence type="ECO:0000256" key="2">
    <source>
        <dbReference type="ARBA" id="ARBA00009773"/>
    </source>
</evidence>
<proteinExistence type="inferred from homology"/>
<feature type="transmembrane region" description="Helical" evidence="8">
    <location>
        <begin position="306"/>
        <end position="336"/>
    </location>
</feature>
<evidence type="ECO:0000256" key="4">
    <source>
        <dbReference type="ARBA" id="ARBA00022475"/>
    </source>
</evidence>
<dbReference type="AlphaFoldDB" id="A0A0S7WGU1"/>
<name>A0A0S7WGU1_UNCT6</name>
<evidence type="ECO:0000256" key="8">
    <source>
        <dbReference type="SAM" id="Phobius"/>
    </source>
</evidence>
<reference evidence="9 10" key="1">
    <citation type="journal article" date="2015" name="Microbiome">
        <title>Genomic resolution of linkages in carbon, nitrogen, and sulfur cycling among widespread estuary sediment bacteria.</title>
        <authorList>
            <person name="Baker B.J."/>
            <person name="Lazar C.S."/>
            <person name="Teske A.P."/>
            <person name="Dick G.J."/>
        </authorList>
    </citation>
    <scope>NUCLEOTIDE SEQUENCE [LARGE SCALE GENOMIC DNA]</scope>
    <source>
        <strain evidence="9">DG_26</strain>
    </source>
</reference>
<dbReference type="PANTHER" id="PTHR21716">
    <property type="entry name" value="TRANSMEMBRANE PROTEIN"/>
    <property type="match status" value="1"/>
</dbReference>
<keyword evidence="7 8" id="KW-0472">Membrane</keyword>
<sequence>REYEWAKTLSVVTIVIFLVWFIARTKVVLAPFILGAIVGYLFNPIVDKLERMGVRRTLGIVTIAVPIVLLIVLVFIVFIPKLVAQLQELFAAIPTFYSTLEQHVTTILERLRERGIIIEERELLDEAIRRSLPLVRNVLSGAINVMKGLGAVITFFTYLIVIPIVSFYWMRDSSRIYARLHSLIPRRYRALAIEFRHETALVFERYVRGQIVLSAIVGTLTAVLLWAFRIDYFILLGILAGVFNIVPRIGFILSIIPALLVAAFTHSVPLLGMTWVIVVFIVVVVAETIISPRILGSSMRLHPVTVLLAILVGAIFFGVIGLVLAVPVVAIAKLFLLRLEQRYLTSQFYRRRSTRSTK</sequence>
<dbReference type="PANTHER" id="PTHR21716:SF53">
    <property type="entry name" value="PERMEASE PERM-RELATED"/>
    <property type="match status" value="1"/>
</dbReference>
<dbReference type="GO" id="GO:0005886">
    <property type="term" value="C:plasma membrane"/>
    <property type="evidence" value="ECO:0007669"/>
    <property type="project" value="UniProtKB-SubCell"/>
</dbReference>
<comment type="similarity">
    <text evidence="2">Belongs to the autoinducer-2 exporter (AI-2E) (TC 2.A.86) family.</text>
</comment>
<dbReference type="InterPro" id="IPR002549">
    <property type="entry name" value="AI-2E-like"/>
</dbReference>
<keyword evidence="5 8" id="KW-0812">Transmembrane</keyword>
<gene>
    <name evidence="9" type="ORF">AMJ40_05670</name>
</gene>
<evidence type="ECO:0000256" key="7">
    <source>
        <dbReference type="ARBA" id="ARBA00023136"/>
    </source>
</evidence>
<feature type="transmembrane region" description="Helical" evidence="8">
    <location>
        <begin position="234"/>
        <end position="261"/>
    </location>
</feature>
<keyword evidence="4" id="KW-1003">Cell membrane</keyword>
<feature type="transmembrane region" description="Helical" evidence="8">
    <location>
        <begin position="58"/>
        <end position="79"/>
    </location>
</feature>
<dbReference type="EMBL" id="LIZT01000061">
    <property type="protein sequence ID" value="KPJ49386.1"/>
    <property type="molecule type" value="Genomic_DNA"/>
</dbReference>
<feature type="transmembrane region" description="Helical" evidence="8">
    <location>
        <begin position="268"/>
        <end position="286"/>
    </location>
</feature>
<comment type="subcellular location">
    <subcellularLocation>
        <location evidence="1">Cell membrane</location>
        <topology evidence="1">Multi-pass membrane protein</topology>
    </subcellularLocation>
</comment>
<evidence type="ECO:0000256" key="3">
    <source>
        <dbReference type="ARBA" id="ARBA00022448"/>
    </source>
</evidence>
<feature type="transmembrane region" description="Helical" evidence="8">
    <location>
        <begin position="29"/>
        <end position="46"/>
    </location>
</feature>
<comment type="caution">
    <text evidence="9">The sequence shown here is derived from an EMBL/GenBank/DDBJ whole genome shotgun (WGS) entry which is preliminary data.</text>
</comment>
<protein>
    <recommendedName>
        <fullName evidence="11">Permease</fullName>
    </recommendedName>
</protein>